<feature type="compositionally biased region" description="Acidic residues" evidence="1">
    <location>
        <begin position="340"/>
        <end position="350"/>
    </location>
</feature>
<dbReference type="AlphaFoldDB" id="D8LEU0"/>
<keyword evidence="3" id="KW-1185">Reference proteome</keyword>
<dbReference type="OMA" id="HFAISDG"/>
<feature type="compositionally biased region" description="Gly residues" evidence="1">
    <location>
        <begin position="518"/>
        <end position="534"/>
    </location>
</feature>
<feature type="compositionally biased region" description="Basic and acidic residues" evidence="1">
    <location>
        <begin position="351"/>
        <end position="373"/>
    </location>
</feature>
<reference evidence="2 3" key="1">
    <citation type="journal article" date="2010" name="Nature">
        <title>The Ectocarpus genome and the independent evolution of multicellularity in brown algae.</title>
        <authorList>
            <person name="Cock J.M."/>
            <person name="Sterck L."/>
            <person name="Rouze P."/>
            <person name="Scornet D."/>
            <person name="Allen A.E."/>
            <person name="Amoutzias G."/>
            <person name="Anthouard V."/>
            <person name="Artiguenave F."/>
            <person name="Aury J.M."/>
            <person name="Badger J.H."/>
            <person name="Beszteri B."/>
            <person name="Billiau K."/>
            <person name="Bonnet E."/>
            <person name="Bothwell J.H."/>
            <person name="Bowler C."/>
            <person name="Boyen C."/>
            <person name="Brownlee C."/>
            <person name="Carrano C.J."/>
            <person name="Charrier B."/>
            <person name="Cho G.Y."/>
            <person name="Coelho S.M."/>
            <person name="Collen J."/>
            <person name="Corre E."/>
            <person name="Da Silva C."/>
            <person name="Delage L."/>
            <person name="Delaroque N."/>
            <person name="Dittami S.M."/>
            <person name="Doulbeau S."/>
            <person name="Elias M."/>
            <person name="Farnham G."/>
            <person name="Gachon C.M."/>
            <person name="Gschloessl B."/>
            <person name="Heesch S."/>
            <person name="Jabbari K."/>
            <person name="Jubin C."/>
            <person name="Kawai H."/>
            <person name="Kimura K."/>
            <person name="Kloareg B."/>
            <person name="Kupper F.C."/>
            <person name="Lang D."/>
            <person name="Le Bail A."/>
            <person name="Leblanc C."/>
            <person name="Lerouge P."/>
            <person name="Lohr M."/>
            <person name="Lopez P.J."/>
            <person name="Martens C."/>
            <person name="Maumus F."/>
            <person name="Michel G."/>
            <person name="Miranda-Saavedra D."/>
            <person name="Morales J."/>
            <person name="Moreau H."/>
            <person name="Motomura T."/>
            <person name="Nagasato C."/>
            <person name="Napoli C.A."/>
            <person name="Nelson D.R."/>
            <person name="Nyvall-Collen P."/>
            <person name="Peters A.F."/>
            <person name="Pommier C."/>
            <person name="Potin P."/>
            <person name="Poulain J."/>
            <person name="Quesneville H."/>
            <person name="Read B."/>
            <person name="Rensing S.A."/>
            <person name="Ritter A."/>
            <person name="Rousvoal S."/>
            <person name="Samanta M."/>
            <person name="Samson G."/>
            <person name="Schroeder D.C."/>
            <person name="Segurens B."/>
            <person name="Strittmatter M."/>
            <person name="Tonon T."/>
            <person name="Tregear J.W."/>
            <person name="Valentin K."/>
            <person name="von Dassow P."/>
            <person name="Yamagishi T."/>
            <person name="Van de Peer Y."/>
            <person name="Wincker P."/>
        </authorList>
    </citation>
    <scope>NUCLEOTIDE SEQUENCE [LARGE SCALE GENOMIC DNA]</scope>
    <source>
        <strain evidence="3">Ec32 / CCAP1310/4</strain>
    </source>
</reference>
<proteinExistence type="predicted"/>
<feature type="compositionally biased region" description="Low complexity" evidence="1">
    <location>
        <begin position="249"/>
        <end position="264"/>
    </location>
</feature>
<gene>
    <name evidence="2" type="ORF">Esi_0014_0054</name>
</gene>
<dbReference type="InParanoid" id="D8LEU0"/>
<feature type="compositionally biased region" description="Acidic residues" evidence="1">
    <location>
        <begin position="710"/>
        <end position="723"/>
    </location>
</feature>
<evidence type="ECO:0000313" key="3">
    <source>
        <dbReference type="Proteomes" id="UP000002630"/>
    </source>
</evidence>
<feature type="compositionally biased region" description="Low complexity" evidence="1">
    <location>
        <begin position="186"/>
        <end position="208"/>
    </location>
</feature>
<dbReference type="EMBL" id="FN648000">
    <property type="protein sequence ID" value="CBN79760.1"/>
    <property type="molecule type" value="Genomic_DNA"/>
</dbReference>
<feature type="region of interest" description="Disordered" evidence="1">
    <location>
        <begin position="1"/>
        <end position="415"/>
    </location>
</feature>
<feature type="compositionally biased region" description="Low complexity" evidence="1">
    <location>
        <begin position="507"/>
        <end position="517"/>
    </location>
</feature>
<evidence type="ECO:0000313" key="2">
    <source>
        <dbReference type="EMBL" id="CBN79760.1"/>
    </source>
</evidence>
<name>D8LEU0_ECTSI</name>
<accession>D8LEU0</accession>
<organism evidence="2 3">
    <name type="scientific">Ectocarpus siliculosus</name>
    <name type="common">Brown alga</name>
    <name type="synonym">Conferva siliculosa</name>
    <dbReference type="NCBI Taxonomy" id="2880"/>
    <lineage>
        <taxon>Eukaryota</taxon>
        <taxon>Sar</taxon>
        <taxon>Stramenopiles</taxon>
        <taxon>Ochrophyta</taxon>
        <taxon>PX clade</taxon>
        <taxon>Phaeophyceae</taxon>
        <taxon>Ectocarpales</taxon>
        <taxon>Ectocarpaceae</taxon>
        <taxon>Ectocarpus</taxon>
    </lineage>
</organism>
<feature type="compositionally biased region" description="Low complexity" evidence="1">
    <location>
        <begin position="603"/>
        <end position="626"/>
    </location>
</feature>
<feature type="compositionally biased region" description="Polar residues" evidence="1">
    <location>
        <begin position="430"/>
        <end position="443"/>
    </location>
</feature>
<feature type="compositionally biased region" description="Acidic residues" evidence="1">
    <location>
        <begin position="685"/>
        <end position="696"/>
    </location>
</feature>
<evidence type="ECO:0000256" key="1">
    <source>
        <dbReference type="SAM" id="MobiDB-lite"/>
    </source>
</evidence>
<feature type="region of interest" description="Disordered" evidence="1">
    <location>
        <begin position="429"/>
        <end position="768"/>
    </location>
</feature>
<feature type="compositionally biased region" description="Polar residues" evidence="1">
    <location>
        <begin position="748"/>
        <end position="759"/>
    </location>
</feature>
<dbReference type="Proteomes" id="UP000002630">
    <property type="component" value="Linkage Group LG11"/>
</dbReference>
<dbReference type="EMBL" id="FN649736">
    <property type="protein sequence ID" value="CBN79760.1"/>
    <property type="molecule type" value="Genomic_DNA"/>
</dbReference>
<sequence length="802" mass="80590">MVVSETTGKDSSRRGSSASPIRERLRRKPRQDWLVTVGQGRSPARTLRRESKGRATSRSPGRSKKFDSARLSFGGLEQDPKPRRSRTPPQADDGTPSSPTTPEPRSRKHRPGPSPSSADSLKGRSHTSPMLLASVTSVATAPPTAASSTVERRSPAFPRSAAGVDGNKAGSPFGRSVELRPPSPSSTPVSPSTAAAVPKTDWLAAAISGGRGESGGEEAFTSPGGGGGAERRGRLDLSPWRARKPGQGLSPPRQASPSSSPRSLAKGDWRRGPAGVRPGQAGASRSLSPLAGGRAAGFGKTSSMRFGRGIDPLGAGFGAGSRGASSSTRQMPESCAAEREEAEVDADDDGANGKEEGGALLAEREEVSGEGRAEGNASDGTAGLLTVETKDFGEMSGGTTVVNNPAGAEHDDPLRPTLVVTARPSPLRAQLQSPITQDPSPCTSDGLHFAISDGIPPDGGPGGDAAGRLPPSPQATGAVVREGPRPPLHGNGGGFTGHVPPGVRIVGRTAAGKQAGAASGGGSDGGGGGGGGALAGEAPTGRRDRSALSSSPSSVCSEGGGTGPPRGGEVKLFVSTPTGEGDASDLSLWVTTRGSEEGGGEGAATPGDGAASPLPSPLSVRLSPVAAKSLEDDDPGIDAGDGASNAVDLEEEVFEKDLENGLGLGAKNGLEARSGDGEGGASGEAENEAEVLLEEEGATRCLLQPSEGPEAAEEAGGDNEDPETAVSQGEVESAAESLSGAEVPLLDSSKTIPSTTAETAANVEKTEVGGMEGPWEAVARVFCGIFNFCRPPGGEGGQRGEK</sequence>
<feature type="compositionally biased region" description="Low complexity" evidence="1">
    <location>
        <begin position="547"/>
        <end position="557"/>
    </location>
</feature>
<feature type="compositionally biased region" description="Low complexity" evidence="1">
    <location>
        <begin position="133"/>
        <end position="149"/>
    </location>
</feature>
<protein>
    <submittedName>
        <fullName evidence="2">Uncharacterized protein</fullName>
    </submittedName>
</protein>
<dbReference type="OrthoDB" id="10539169at2759"/>